<keyword evidence="6" id="KW-0067">ATP-binding</keyword>
<dbReference type="Proteomes" id="UP000007350">
    <property type="component" value="Unassembled WGS sequence"/>
</dbReference>
<proteinExistence type="inferred from homology"/>
<evidence type="ECO:0000256" key="6">
    <source>
        <dbReference type="ARBA" id="ARBA00022840"/>
    </source>
</evidence>
<evidence type="ECO:0000256" key="2">
    <source>
        <dbReference type="ARBA" id="ARBA00022527"/>
    </source>
</evidence>
<organism evidence="10 11">
    <name type="scientific">Trypanosoma cruzi marinkellei</name>
    <dbReference type="NCBI Taxonomy" id="85056"/>
    <lineage>
        <taxon>Eukaryota</taxon>
        <taxon>Discoba</taxon>
        <taxon>Euglenozoa</taxon>
        <taxon>Kinetoplastea</taxon>
        <taxon>Metakinetoplastina</taxon>
        <taxon>Trypanosomatida</taxon>
        <taxon>Trypanosomatidae</taxon>
        <taxon>Trypanosoma</taxon>
        <taxon>Schizotrypanum</taxon>
    </lineage>
</organism>
<dbReference type="GO" id="GO:0004674">
    <property type="term" value="F:protein serine/threonine kinase activity"/>
    <property type="evidence" value="ECO:0007669"/>
    <property type="project" value="UniProtKB-KW"/>
</dbReference>
<keyword evidence="3" id="KW-0808">Transferase</keyword>
<comment type="caution">
    <text evidence="10">The sequence shown here is derived from an EMBL/GenBank/DDBJ whole genome shotgun (WGS) entry which is preliminary data.</text>
</comment>
<dbReference type="PANTHER" id="PTHR48012:SF10">
    <property type="entry name" value="FI20177P1"/>
    <property type="match status" value="1"/>
</dbReference>
<accession>K2NN84</accession>
<dbReference type="OrthoDB" id="10252354at2759"/>
<reference evidence="10 11" key="1">
    <citation type="journal article" date="2012" name="BMC Genomics">
        <title>Comparative genomic analysis of human infective Trypanosoma cruzi lineages with the bat-restricted subspecies T. cruzi marinkellei.</title>
        <authorList>
            <person name="Franzen O."/>
            <person name="Talavera-Lopez C."/>
            <person name="Ochaya S."/>
            <person name="Butler C.E."/>
            <person name="Messenger L.A."/>
            <person name="Lewis M.D."/>
            <person name="Llewellyn M.S."/>
            <person name="Marinkelle C.J."/>
            <person name="Tyler K.M."/>
            <person name="Miles M.A."/>
            <person name="Andersson B."/>
        </authorList>
    </citation>
    <scope>NUCLEOTIDE SEQUENCE [LARGE SCALE GENOMIC DNA]</scope>
    <source>
        <strain evidence="10 11">B7</strain>
    </source>
</reference>
<dbReference type="Gene3D" id="1.10.510.10">
    <property type="entry name" value="Transferase(Phosphotransferase) domain 1"/>
    <property type="match status" value="1"/>
</dbReference>
<protein>
    <submittedName>
        <fullName evidence="10">Protein kinase, putative</fullName>
    </submittedName>
</protein>
<evidence type="ECO:0000256" key="5">
    <source>
        <dbReference type="ARBA" id="ARBA00022777"/>
    </source>
</evidence>
<evidence type="ECO:0000256" key="4">
    <source>
        <dbReference type="ARBA" id="ARBA00022741"/>
    </source>
</evidence>
<evidence type="ECO:0000313" key="11">
    <source>
        <dbReference type="Proteomes" id="UP000007350"/>
    </source>
</evidence>
<comment type="catalytic activity">
    <reaction evidence="7">
        <text>L-threonyl-[protein] + ATP = O-phospho-L-threonyl-[protein] + ADP + H(+)</text>
        <dbReference type="Rhea" id="RHEA:46608"/>
        <dbReference type="Rhea" id="RHEA-COMP:11060"/>
        <dbReference type="Rhea" id="RHEA-COMP:11605"/>
        <dbReference type="ChEBI" id="CHEBI:15378"/>
        <dbReference type="ChEBI" id="CHEBI:30013"/>
        <dbReference type="ChEBI" id="CHEBI:30616"/>
        <dbReference type="ChEBI" id="CHEBI:61977"/>
        <dbReference type="ChEBI" id="CHEBI:456216"/>
        <dbReference type="EC" id="2.7.11.1"/>
    </reaction>
</comment>
<keyword evidence="4" id="KW-0547">Nucleotide-binding</keyword>
<dbReference type="InterPro" id="IPR050629">
    <property type="entry name" value="STE20/SPS1-PAK"/>
</dbReference>
<keyword evidence="11" id="KW-1185">Reference proteome</keyword>
<dbReference type="EMBL" id="AHKC01001502">
    <property type="protein sequence ID" value="EKF39254.1"/>
    <property type="molecule type" value="Genomic_DNA"/>
</dbReference>
<name>K2NN84_TRYCR</name>
<dbReference type="PROSITE" id="PS50011">
    <property type="entry name" value="PROTEIN_KINASE_DOM"/>
    <property type="match status" value="1"/>
</dbReference>
<evidence type="ECO:0000256" key="7">
    <source>
        <dbReference type="ARBA" id="ARBA00047899"/>
    </source>
</evidence>
<dbReference type="InterPro" id="IPR000719">
    <property type="entry name" value="Prot_kinase_dom"/>
</dbReference>
<dbReference type="InterPro" id="IPR008271">
    <property type="entry name" value="Ser/Thr_kinase_AS"/>
</dbReference>
<dbReference type="PROSITE" id="PS00108">
    <property type="entry name" value="PROTEIN_KINASE_ST"/>
    <property type="match status" value="1"/>
</dbReference>
<evidence type="ECO:0000259" key="9">
    <source>
        <dbReference type="PROSITE" id="PS50011"/>
    </source>
</evidence>
<sequence>MNSDVDWRSLAFQEAMGFLCRLRHQLESSISLKTRSQEDACNSPVKQTDANLADLADLAELSLSDGADEAGSLFSFVKCDDGMNSSTAEELDVCHDFFEFTDQESTVSLTHRYESLGKGARSNVYRGTLCVKTMDGLKEYDVAVKISRLCVGSVHEIDRWMRVVQLWRSLKHPRLHCCYYVGFSPIEGEELVINMYSAHELALGGTLDASLKKEERFSEDVVRTILLDLLHFLCYLHDEIGMVHNDIKPQNILLFIDNATQQLRYNLSDFDCVYPLTPSRRGVLVNGMATSDGTEHDSDVLIYGTPPYMSPESCCGLPFLPSNDVWSLGILTYQLSTGRLPWNPLELSVPSMILNGYRRNASNSFGPTLDEFETGFCHVYSDDLKNFVRVCLAEEASKRPTASELLRHPFLLFPEECT</sequence>
<dbReference type="AlphaFoldDB" id="K2NN84"/>
<dbReference type="GO" id="GO:0005524">
    <property type="term" value="F:ATP binding"/>
    <property type="evidence" value="ECO:0007669"/>
    <property type="project" value="UniProtKB-KW"/>
</dbReference>
<keyword evidence="2" id="KW-0723">Serine/threonine-protein kinase</keyword>
<dbReference type="InterPro" id="IPR011009">
    <property type="entry name" value="Kinase-like_dom_sf"/>
</dbReference>
<dbReference type="SMART" id="SM00220">
    <property type="entry name" value="S_TKc"/>
    <property type="match status" value="1"/>
</dbReference>
<dbReference type="Pfam" id="PF00069">
    <property type="entry name" value="Pkinase"/>
    <property type="match status" value="1"/>
</dbReference>
<comment type="similarity">
    <text evidence="1">Belongs to the protein kinase superfamily. STE Ser/Thr protein kinase family. STE20 subfamily.</text>
</comment>
<evidence type="ECO:0000256" key="8">
    <source>
        <dbReference type="ARBA" id="ARBA00048679"/>
    </source>
</evidence>
<evidence type="ECO:0000313" key="10">
    <source>
        <dbReference type="EMBL" id="EKF39254.1"/>
    </source>
</evidence>
<keyword evidence="5 10" id="KW-0418">Kinase</keyword>
<dbReference type="SUPFAM" id="SSF56112">
    <property type="entry name" value="Protein kinase-like (PK-like)"/>
    <property type="match status" value="1"/>
</dbReference>
<comment type="catalytic activity">
    <reaction evidence="8">
        <text>L-seryl-[protein] + ATP = O-phospho-L-seryl-[protein] + ADP + H(+)</text>
        <dbReference type="Rhea" id="RHEA:17989"/>
        <dbReference type="Rhea" id="RHEA-COMP:9863"/>
        <dbReference type="Rhea" id="RHEA-COMP:11604"/>
        <dbReference type="ChEBI" id="CHEBI:15378"/>
        <dbReference type="ChEBI" id="CHEBI:29999"/>
        <dbReference type="ChEBI" id="CHEBI:30616"/>
        <dbReference type="ChEBI" id="CHEBI:83421"/>
        <dbReference type="ChEBI" id="CHEBI:456216"/>
        <dbReference type="EC" id="2.7.11.1"/>
    </reaction>
</comment>
<dbReference type="GO" id="GO:0005737">
    <property type="term" value="C:cytoplasm"/>
    <property type="evidence" value="ECO:0007669"/>
    <property type="project" value="TreeGrafter"/>
</dbReference>
<evidence type="ECO:0000256" key="3">
    <source>
        <dbReference type="ARBA" id="ARBA00022679"/>
    </source>
</evidence>
<feature type="domain" description="Protein kinase" evidence="9">
    <location>
        <begin position="110"/>
        <end position="411"/>
    </location>
</feature>
<gene>
    <name evidence="10" type="ORF">MOQ_000526</name>
</gene>
<dbReference type="PANTHER" id="PTHR48012">
    <property type="entry name" value="STERILE20-LIKE KINASE, ISOFORM B-RELATED"/>
    <property type="match status" value="1"/>
</dbReference>
<evidence type="ECO:0000256" key="1">
    <source>
        <dbReference type="ARBA" id="ARBA00008874"/>
    </source>
</evidence>